<evidence type="ECO:0000256" key="1">
    <source>
        <dbReference type="SAM" id="Phobius"/>
    </source>
</evidence>
<keyword evidence="1" id="KW-0472">Membrane</keyword>
<keyword evidence="3" id="KW-1185">Reference proteome</keyword>
<accession>A0A1E5UKB9</accession>
<reference evidence="2 3" key="1">
    <citation type="submission" date="2016-09" db="EMBL/GenBank/DDBJ databases">
        <title>The draft genome of Dichanthelium oligosanthes: A C3 panicoid grass species.</title>
        <authorList>
            <person name="Studer A.J."/>
            <person name="Schnable J.C."/>
            <person name="Brutnell T.P."/>
        </authorList>
    </citation>
    <scope>NUCLEOTIDE SEQUENCE [LARGE SCALE GENOMIC DNA]</scope>
    <source>
        <strain evidence="3">cv. Kellogg 1175</strain>
        <tissue evidence="2">Leaf</tissue>
    </source>
</reference>
<feature type="transmembrane region" description="Helical" evidence="1">
    <location>
        <begin position="20"/>
        <end position="39"/>
    </location>
</feature>
<evidence type="ECO:0000313" key="2">
    <source>
        <dbReference type="EMBL" id="OEL13330.1"/>
    </source>
</evidence>
<evidence type="ECO:0000313" key="3">
    <source>
        <dbReference type="Proteomes" id="UP000095767"/>
    </source>
</evidence>
<gene>
    <name evidence="2" type="ORF">BAE44_0025651</name>
</gene>
<dbReference type="AlphaFoldDB" id="A0A1E5UKB9"/>
<dbReference type="OrthoDB" id="660876at2759"/>
<organism evidence="2 3">
    <name type="scientific">Dichanthelium oligosanthes</name>
    <dbReference type="NCBI Taxonomy" id="888268"/>
    <lineage>
        <taxon>Eukaryota</taxon>
        <taxon>Viridiplantae</taxon>
        <taxon>Streptophyta</taxon>
        <taxon>Embryophyta</taxon>
        <taxon>Tracheophyta</taxon>
        <taxon>Spermatophyta</taxon>
        <taxon>Magnoliopsida</taxon>
        <taxon>Liliopsida</taxon>
        <taxon>Poales</taxon>
        <taxon>Poaceae</taxon>
        <taxon>PACMAD clade</taxon>
        <taxon>Panicoideae</taxon>
        <taxon>Panicodae</taxon>
        <taxon>Paniceae</taxon>
        <taxon>Dichantheliinae</taxon>
        <taxon>Dichanthelium</taxon>
    </lineage>
</organism>
<dbReference type="EMBL" id="LWDX02073746">
    <property type="protein sequence ID" value="OEL13330.1"/>
    <property type="molecule type" value="Genomic_DNA"/>
</dbReference>
<proteinExistence type="predicted"/>
<protein>
    <submittedName>
        <fullName evidence="2">Uncharacterized protein</fullName>
    </submittedName>
</protein>
<keyword evidence="1" id="KW-0812">Transmembrane</keyword>
<name>A0A1E5UKB9_9POAL</name>
<comment type="caution">
    <text evidence="2">The sequence shown here is derived from an EMBL/GenBank/DDBJ whole genome shotgun (WGS) entry which is preliminary data.</text>
</comment>
<sequence length="116" mass="13615">MARLPLTTRTWRRSLALRNIDLPSCLCIIISLLVLSYKWKCWKIERRIKVREFRSQCMHHLIQESDVECISFACKNYMLCQCVCETSGSDEHDSVLKILILLVHNLLDLFCSTLIK</sequence>
<keyword evidence="1" id="KW-1133">Transmembrane helix</keyword>
<dbReference type="Proteomes" id="UP000095767">
    <property type="component" value="Unassembled WGS sequence"/>
</dbReference>